<feature type="transmembrane region" description="Helical" evidence="1">
    <location>
        <begin position="82"/>
        <end position="102"/>
    </location>
</feature>
<dbReference type="RefSeq" id="WP_380804922.1">
    <property type="nucleotide sequence ID" value="NZ_JBHSFZ010000025.1"/>
</dbReference>
<feature type="transmembrane region" description="Helical" evidence="1">
    <location>
        <begin position="154"/>
        <end position="174"/>
    </location>
</feature>
<dbReference type="Proteomes" id="UP001595957">
    <property type="component" value="Unassembled WGS sequence"/>
</dbReference>
<evidence type="ECO:0000313" key="3">
    <source>
        <dbReference type="EMBL" id="MFC4594884.1"/>
    </source>
</evidence>
<evidence type="ECO:0000256" key="1">
    <source>
        <dbReference type="SAM" id="Phobius"/>
    </source>
</evidence>
<accession>A0ABV9F4P9</accession>
<keyword evidence="4" id="KW-1185">Reference proteome</keyword>
<dbReference type="InterPro" id="IPR046586">
    <property type="entry name" value="DUF6644"/>
</dbReference>
<organism evidence="3 4">
    <name type="scientific">Sphingobium tyrosinilyticum</name>
    <dbReference type="NCBI Taxonomy" id="2715436"/>
    <lineage>
        <taxon>Bacteria</taxon>
        <taxon>Pseudomonadati</taxon>
        <taxon>Pseudomonadota</taxon>
        <taxon>Alphaproteobacteria</taxon>
        <taxon>Sphingomonadales</taxon>
        <taxon>Sphingomonadaceae</taxon>
        <taxon>Sphingobium</taxon>
    </lineage>
</organism>
<evidence type="ECO:0000313" key="4">
    <source>
        <dbReference type="Proteomes" id="UP001595957"/>
    </source>
</evidence>
<proteinExistence type="predicted"/>
<reference evidence="4" key="1">
    <citation type="journal article" date="2019" name="Int. J. Syst. Evol. Microbiol.">
        <title>The Global Catalogue of Microorganisms (GCM) 10K type strain sequencing project: providing services to taxonomists for standard genome sequencing and annotation.</title>
        <authorList>
            <consortium name="The Broad Institute Genomics Platform"/>
            <consortium name="The Broad Institute Genome Sequencing Center for Infectious Disease"/>
            <person name="Wu L."/>
            <person name="Ma J."/>
        </authorList>
    </citation>
    <scope>NUCLEOTIDE SEQUENCE [LARGE SCALE GENOMIC DNA]</scope>
    <source>
        <strain evidence="4">NBRC 103632</strain>
    </source>
</reference>
<protein>
    <submittedName>
        <fullName evidence="3">DUF6644 family protein</fullName>
    </submittedName>
</protein>
<keyword evidence="1" id="KW-0812">Transmembrane</keyword>
<dbReference type="EMBL" id="JBHSFZ010000025">
    <property type="protein sequence ID" value="MFC4594884.1"/>
    <property type="molecule type" value="Genomic_DNA"/>
</dbReference>
<gene>
    <name evidence="3" type="ORF">ACFO3E_11875</name>
</gene>
<sequence length="209" mass="23006">MLSTFLAYLQFKLGAQFDNSGHAISDTSWSAQLQGSERLWMLLEGTHVLTLMLFAGSILFVDLRLLGVTFKNTPVSKVTDTLIPYTVAGFIVMLLTGAALFFANPLEYYHNVIFRLKFIFLIAAAANIFYFHYRVQANRAAWDNQAKPPASARRAAAFSLALWIGVIVAGRFAAYDWFSCDTAQGFVAAAAQCSERSVTLAAVETELAP</sequence>
<comment type="caution">
    <text evidence="3">The sequence shown here is derived from an EMBL/GenBank/DDBJ whole genome shotgun (WGS) entry which is preliminary data.</text>
</comment>
<evidence type="ECO:0000259" key="2">
    <source>
        <dbReference type="Pfam" id="PF20349"/>
    </source>
</evidence>
<keyword evidence="1" id="KW-1133">Transmembrane helix</keyword>
<feature type="transmembrane region" description="Helical" evidence="1">
    <location>
        <begin position="114"/>
        <end position="133"/>
    </location>
</feature>
<dbReference type="Pfam" id="PF20349">
    <property type="entry name" value="DUF6644"/>
    <property type="match status" value="1"/>
</dbReference>
<keyword evidence="1" id="KW-0472">Membrane</keyword>
<feature type="transmembrane region" description="Helical" evidence="1">
    <location>
        <begin position="39"/>
        <end position="61"/>
    </location>
</feature>
<feature type="domain" description="DUF6644" evidence="2">
    <location>
        <begin position="46"/>
        <end position="174"/>
    </location>
</feature>
<name>A0ABV9F4P9_9SPHN</name>